<dbReference type="RefSeq" id="WP_413780361.1">
    <property type="nucleotide sequence ID" value="NZ_JAUOZS010000001.1"/>
</dbReference>
<comment type="caution">
    <text evidence="4">The sequence shown here is derived from an EMBL/GenBank/DDBJ whole genome shotgun (WGS) entry which is preliminary data.</text>
</comment>
<comment type="similarity">
    <text evidence="1">Belongs to the DnaB/DnaD family.</text>
</comment>
<dbReference type="PANTHER" id="PTHR37293:SF6">
    <property type="entry name" value="DNA REPLICATION PROTEIN DNAD"/>
    <property type="match status" value="1"/>
</dbReference>
<dbReference type="InterPro" id="IPR053162">
    <property type="entry name" value="DnaD"/>
</dbReference>
<reference evidence="4 5" key="1">
    <citation type="submission" date="2023-07" db="EMBL/GenBank/DDBJ databases">
        <title>The novel representative of Negativicutes class, Anaeroselena agilis gen. nov. sp. nov.</title>
        <authorList>
            <person name="Prokofeva M.I."/>
            <person name="Elcheninov A.G."/>
            <person name="Klyukina A."/>
            <person name="Kublanov I.V."/>
            <person name="Frolov E.N."/>
            <person name="Podosokorskaya O.A."/>
        </authorList>
    </citation>
    <scope>NUCLEOTIDE SEQUENCE [LARGE SCALE GENOMIC DNA]</scope>
    <source>
        <strain evidence="4 5">4137-cl</strain>
    </source>
</reference>
<dbReference type="EMBL" id="JAUOZS010000001">
    <property type="protein sequence ID" value="MDT8901858.1"/>
    <property type="molecule type" value="Genomic_DNA"/>
</dbReference>
<sequence length="269" mass="30988">MREVARKRDIKPGFFKNEDLGELSPLARLFFAGLWCWADRDGRLEDRPRKLKGEILPYDNCDGDELMQQLAEKGFVSRYEVDGNKYIQINNWKKHQSPHPNENGSTIPAPVGDNSVTTNLQVREDSPSSTEVLSEEQRTTRPIPSFTSIPSQCVVSAREQEVVAEVFTFVQNKFGIINDTTREKVLSLIDHYPRDWIIKSLEMAVSAGRRRIGYSEGILQNWRADGYEDYQKPWEEEHRGRGHPQIRRQAKAGHRPGQVDWDAERHTAL</sequence>
<evidence type="ECO:0000313" key="5">
    <source>
        <dbReference type="Proteomes" id="UP001254848"/>
    </source>
</evidence>
<feature type="compositionally biased region" description="Polar residues" evidence="2">
    <location>
        <begin position="122"/>
        <end position="132"/>
    </location>
</feature>
<dbReference type="Gene3D" id="1.10.10.630">
    <property type="entry name" value="DnaD domain-like"/>
    <property type="match status" value="1"/>
</dbReference>
<protein>
    <submittedName>
        <fullName evidence="4">DnaD domain protein</fullName>
    </submittedName>
</protein>
<dbReference type="PANTHER" id="PTHR37293">
    <property type="entry name" value="PHAGE REPLICATION PROTEIN-RELATED"/>
    <property type="match status" value="1"/>
</dbReference>
<name>A0ABU3NYI9_9FIRM</name>
<organism evidence="4 5">
    <name type="scientific">Anaeroselena agilis</name>
    <dbReference type="NCBI Taxonomy" id="3063788"/>
    <lineage>
        <taxon>Bacteria</taxon>
        <taxon>Bacillati</taxon>
        <taxon>Bacillota</taxon>
        <taxon>Negativicutes</taxon>
        <taxon>Acetonemataceae</taxon>
        <taxon>Anaeroselena</taxon>
    </lineage>
</organism>
<dbReference type="Pfam" id="PF07261">
    <property type="entry name" value="DnaB_2"/>
    <property type="match status" value="1"/>
</dbReference>
<dbReference type="Proteomes" id="UP001254848">
    <property type="component" value="Unassembled WGS sequence"/>
</dbReference>
<accession>A0ABU3NYI9</accession>
<gene>
    <name evidence="4" type="ORF">Q4T40_11425</name>
</gene>
<dbReference type="SUPFAM" id="SSF158499">
    <property type="entry name" value="DnaD domain-like"/>
    <property type="match status" value="1"/>
</dbReference>
<feature type="domain" description="DnaB/C C-terminal" evidence="3">
    <location>
        <begin position="167"/>
        <end position="228"/>
    </location>
</feature>
<keyword evidence="5" id="KW-1185">Reference proteome</keyword>
<feature type="region of interest" description="Disordered" evidence="2">
    <location>
        <begin position="236"/>
        <end position="269"/>
    </location>
</feature>
<evidence type="ECO:0000256" key="2">
    <source>
        <dbReference type="SAM" id="MobiDB-lite"/>
    </source>
</evidence>
<feature type="region of interest" description="Disordered" evidence="2">
    <location>
        <begin position="122"/>
        <end position="144"/>
    </location>
</feature>
<dbReference type="InterPro" id="IPR006343">
    <property type="entry name" value="DnaB/C_C"/>
</dbReference>
<evidence type="ECO:0000256" key="1">
    <source>
        <dbReference type="ARBA" id="ARBA00093462"/>
    </source>
</evidence>
<feature type="compositionally biased region" description="Basic residues" evidence="2">
    <location>
        <begin position="240"/>
        <end position="254"/>
    </location>
</feature>
<dbReference type="NCBIfam" id="TIGR01446">
    <property type="entry name" value="DnaD_dom"/>
    <property type="match status" value="1"/>
</dbReference>
<dbReference type="InterPro" id="IPR034829">
    <property type="entry name" value="DnaD-like_sf"/>
</dbReference>
<evidence type="ECO:0000313" key="4">
    <source>
        <dbReference type="EMBL" id="MDT8901858.1"/>
    </source>
</evidence>
<proteinExistence type="inferred from homology"/>
<evidence type="ECO:0000259" key="3">
    <source>
        <dbReference type="Pfam" id="PF07261"/>
    </source>
</evidence>